<dbReference type="EC" id="3.2.1.52" evidence="3"/>
<dbReference type="Proteomes" id="UP000694844">
    <property type="component" value="Chromosome 5"/>
</dbReference>
<dbReference type="InterPro" id="IPR029019">
    <property type="entry name" value="HEX_eukaryotic_N"/>
</dbReference>
<evidence type="ECO:0000256" key="1">
    <source>
        <dbReference type="ARBA" id="ARBA00001231"/>
    </source>
</evidence>
<dbReference type="FunFam" id="3.20.20.80:FF:000063">
    <property type="entry name" value="Beta-hexosaminidase"/>
    <property type="match status" value="1"/>
</dbReference>
<dbReference type="PANTHER" id="PTHR22600:SF21">
    <property type="entry name" value="BETA-HEXOSAMINIDASE A"/>
    <property type="match status" value="1"/>
</dbReference>
<dbReference type="PANTHER" id="PTHR22600">
    <property type="entry name" value="BETA-HEXOSAMINIDASE"/>
    <property type="match status" value="1"/>
</dbReference>
<accession>A0A8B8EBU4</accession>
<sequence>MRINTHTWIYSIQDKKYTGAMRTDCGFICILCALEIVRTTGPAADSKSPHGKGPATQDWMEMSHEYVENPLILPEIPVGWDQKDFKLNFHGDPLKFKLRRAPIPTIGSPWPKPQKHVKDSKVLYRLRKDRLVIKRTEIECPTLQEGIERYKEQIFTCLNYSHDNNLRNIYDRDLRKTMISSKRLLGEIPLLTLLIVNITRCSFWPSLESNESYQLSSTADGIELLAEDVWGALRGLETLSQIIFCSQNTILIRKTKIEDFPRFRHRGIMVDTARHYIEKETLFQIMRGMEMNKFNVLHWHITDDQSFPYESRTFPELSKKGAFHPLLVYSQTDIKDILEFGRQRGIRVVPEIDTPAHVFSWSFGKPELLTQCYNSGEIVPALMGPLNPARNSTYSFLQDLYKEILSVFKDQLVHIGGDEVPFQCWYSNPEVVNFAKHLAKQFGRRTTDMKSVLKYFTKRFVDGILKEAASRKNKVRLMVWEDSFSKDLFLPENTVVQLWYTGTQVIPDIVRRNLSVVFSSCWYVDLVGPGIKWHKFYNCDPEGPRSIPGVLGGEVCAWGEHITNEDILLRIWPISSAAAERLWSAKSVTNVEEAAPRLEEHRCRMLRRGFQLAVPAAPGSVKPNTPLNQNSHKIDEKLILIMLPKSSIFAIRV</sequence>
<dbReference type="RefSeq" id="XP_022337585.1">
    <property type="nucleotide sequence ID" value="XM_022481877.1"/>
</dbReference>
<evidence type="ECO:0000256" key="7">
    <source>
        <dbReference type="ARBA" id="ARBA00023295"/>
    </source>
</evidence>
<dbReference type="InterPro" id="IPR025705">
    <property type="entry name" value="Beta_hexosaminidase_sua/sub"/>
</dbReference>
<dbReference type="SUPFAM" id="SSF51445">
    <property type="entry name" value="(Trans)glycosidases"/>
    <property type="match status" value="1"/>
</dbReference>
<evidence type="ECO:0000256" key="4">
    <source>
        <dbReference type="ARBA" id="ARBA00022729"/>
    </source>
</evidence>
<dbReference type="OrthoDB" id="428480at2759"/>
<keyword evidence="4" id="KW-0732">Signal</keyword>
<evidence type="ECO:0000256" key="2">
    <source>
        <dbReference type="ARBA" id="ARBA00006285"/>
    </source>
</evidence>
<evidence type="ECO:0000313" key="11">
    <source>
        <dbReference type="Proteomes" id="UP000694844"/>
    </source>
</evidence>
<dbReference type="GO" id="GO:0006689">
    <property type="term" value="P:ganglioside catabolic process"/>
    <property type="evidence" value="ECO:0007669"/>
    <property type="project" value="TreeGrafter"/>
</dbReference>
<evidence type="ECO:0000256" key="8">
    <source>
        <dbReference type="PIRSR" id="PIRSR625705-1"/>
    </source>
</evidence>
<organism evidence="11 12">
    <name type="scientific">Crassostrea virginica</name>
    <name type="common">Eastern oyster</name>
    <dbReference type="NCBI Taxonomy" id="6565"/>
    <lineage>
        <taxon>Eukaryota</taxon>
        <taxon>Metazoa</taxon>
        <taxon>Spiralia</taxon>
        <taxon>Lophotrochozoa</taxon>
        <taxon>Mollusca</taxon>
        <taxon>Bivalvia</taxon>
        <taxon>Autobranchia</taxon>
        <taxon>Pteriomorphia</taxon>
        <taxon>Ostreida</taxon>
        <taxon>Ostreoidea</taxon>
        <taxon>Ostreidae</taxon>
        <taxon>Crassostrea</taxon>
    </lineage>
</organism>
<comment type="similarity">
    <text evidence="2">Belongs to the glycosyl hydrolase 20 family.</text>
</comment>
<feature type="active site" description="Proton donor" evidence="8">
    <location>
        <position position="419"/>
    </location>
</feature>
<reference evidence="12" key="1">
    <citation type="submission" date="2025-08" db="UniProtKB">
        <authorList>
            <consortium name="RefSeq"/>
        </authorList>
    </citation>
    <scope>IDENTIFICATION</scope>
    <source>
        <tissue evidence="12">Whole sample</tissue>
    </source>
</reference>
<protein>
    <recommendedName>
        <fullName evidence="3">beta-N-acetylhexosaminidase</fullName>
        <ecNumber evidence="3">3.2.1.52</ecNumber>
    </recommendedName>
</protein>
<evidence type="ECO:0000256" key="5">
    <source>
        <dbReference type="ARBA" id="ARBA00022801"/>
    </source>
</evidence>
<gene>
    <name evidence="12" type="primary">LOC111133444</name>
</gene>
<keyword evidence="6" id="KW-0325">Glycoprotein</keyword>
<evidence type="ECO:0000259" key="10">
    <source>
        <dbReference type="Pfam" id="PF14845"/>
    </source>
</evidence>
<dbReference type="GeneID" id="111133444"/>
<dbReference type="Pfam" id="PF14845">
    <property type="entry name" value="Glycohydro_20b2"/>
    <property type="match status" value="1"/>
</dbReference>
<dbReference type="InterPro" id="IPR017853">
    <property type="entry name" value="GH"/>
</dbReference>
<comment type="catalytic activity">
    <reaction evidence="1">
        <text>Hydrolysis of terminal non-reducing N-acetyl-D-hexosamine residues in N-acetyl-beta-D-hexosaminides.</text>
        <dbReference type="EC" id="3.2.1.52"/>
    </reaction>
</comment>
<dbReference type="Pfam" id="PF00728">
    <property type="entry name" value="Glyco_hydro_20"/>
    <property type="match status" value="1"/>
</dbReference>
<evidence type="ECO:0000313" key="12">
    <source>
        <dbReference type="RefSeq" id="XP_022337585.1"/>
    </source>
</evidence>
<name>A0A8B8EBU4_CRAVI</name>
<proteinExistence type="inferred from homology"/>
<dbReference type="Gene3D" id="3.30.379.10">
    <property type="entry name" value="Chitobiase/beta-hexosaminidase domain 2-like"/>
    <property type="match status" value="1"/>
</dbReference>
<feature type="domain" description="Glycoside hydrolase family 20 catalytic" evidence="9">
    <location>
        <begin position="263"/>
        <end position="585"/>
    </location>
</feature>
<keyword evidence="11" id="KW-1185">Reference proteome</keyword>
<dbReference type="InterPro" id="IPR029018">
    <property type="entry name" value="Hex-like_dom2"/>
</dbReference>
<dbReference type="GO" id="GO:0016020">
    <property type="term" value="C:membrane"/>
    <property type="evidence" value="ECO:0007669"/>
    <property type="project" value="TreeGrafter"/>
</dbReference>
<dbReference type="Gene3D" id="3.20.20.80">
    <property type="entry name" value="Glycosidases"/>
    <property type="match status" value="1"/>
</dbReference>
<dbReference type="AlphaFoldDB" id="A0A8B8EBU4"/>
<dbReference type="GO" id="GO:0005975">
    <property type="term" value="P:carbohydrate metabolic process"/>
    <property type="evidence" value="ECO:0007669"/>
    <property type="project" value="InterPro"/>
</dbReference>
<dbReference type="SUPFAM" id="SSF55545">
    <property type="entry name" value="beta-N-acetylhexosaminidase-like domain"/>
    <property type="match status" value="1"/>
</dbReference>
<keyword evidence="7" id="KW-0326">Glycosidase</keyword>
<keyword evidence="5" id="KW-0378">Hydrolase</keyword>
<evidence type="ECO:0000256" key="6">
    <source>
        <dbReference type="ARBA" id="ARBA00023180"/>
    </source>
</evidence>
<evidence type="ECO:0000256" key="3">
    <source>
        <dbReference type="ARBA" id="ARBA00012663"/>
    </source>
</evidence>
<evidence type="ECO:0000259" key="9">
    <source>
        <dbReference type="Pfam" id="PF00728"/>
    </source>
</evidence>
<dbReference type="KEGG" id="cvn:111133444"/>
<feature type="domain" description="Beta-hexosaminidase eukaryotic type N-terminal" evidence="10">
    <location>
        <begin position="109"/>
        <end position="242"/>
    </location>
</feature>
<dbReference type="PRINTS" id="PR00738">
    <property type="entry name" value="GLHYDRLASE20"/>
</dbReference>
<dbReference type="GO" id="GO:0030203">
    <property type="term" value="P:glycosaminoglycan metabolic process"/>
    <property type="evidence" value="ECO:0007669"/>
    <property type="project" value="TreeGrafter"/>
</dbReference>
<dbReference type="InterPro" id="IPR015883">
    <property type="entry name" value="Glyco_hydro_20_cat"/>
</dbReference>
<dbReference type="GO" id="GO:0004563">
    <property type="term" value="F:beta-N-acetylhexosaminidase activity"/>
    <property type="evidence" value="ECO:0007669"/>
    <property type="project" value="UniProtKB-EC"/>
</dbReference>
<dbReference type="GO" id="GO:0005764">
    <property type="term" value="C:lysosome"/>
    <property type="evidence" value="ECO:0007669"/>
    <property type="project" value="TreeGrafter"/>
</dbReference>